<dbReference type="InterPro" id="IPR037237">
    <property type="entry name" value="IlvD/EDD_N"/>
</dbReference>
<evidence type="ECO:0000256" key="5">
    <source>
        <dbReference type="ARBA" id="ARBA00022723"/>
    </source>
</evidence>
<keyword evidence="8 15" id="KW-0411">Iron-sulfur</keyword>
<protein>
    <recommendedName>
        <fullName evidence="14 15">Dihydroxy-acid dehydratase</fullName>
        <shortName evidence="15">DAD</shortName>
        <ecNumber evidence="14 15">4.2.1.9</ecNumber>
    </recommendedName>
</protein>
<dbReference type="HAMAP" id="MF_00012">
    <property type="entry name" value="IlvD"/>
    <property type="match status" value="1"/>
</dbReference>
<comment type="cofactor">
    <cofactor evidence="1 15">
        <name>Mg(2+)</name>
        <dbReference type="ChEBI" id="CHEBI:18420"/>
    </cofactor>
</comment>
<evidence type="ECO:0000256" key="14">
    <source>
        <dbReference type="ARBA" id="ARBA00029490"/>
    </source>
</evidence>
<keyword evidence="6 15" id="KW-0460">Magnesium</keyword>
<accession>A0A6J4USU2</accession>
<evidence type="ECO:0000256" key="3">
    <source>
        <dbReference type="ARBA" id="ARBA00022605"/>
    </source>
</evidence>
<evidence type="ECO:0000256" key="8">
    <source>
        <dbReference type="ARBA" id="ARBA00023014"/>
    </source>
</evidence>
<evidence type="ECO:0000256" key="2">
    <source>
        <dbReference type="ARBA" id="ARBA00006486"/>
    </source>
</evidence>
<feature type="binding site" evidence="15">
    <location>
        <position position="138"/>
    </location>
    <ligand>
        <name>Mg(2+)</name>
        <dbReference type="ChEBI" id="CHEBI:18420"/>
    </ligand>
</feature>
<comment type="cofactor">
    <cofactor evidence="15">
        <name>[2Fe-2S] cluster</name>
        <dbReference type="ChEBI" id="CHEBI:190135"/>
    </cofactor>
    <text evidence="15">Binds 1 [2Fe-2S] cluster per subunit. This cluster acts as a Lewis acid cofactor.</text>
</comment>
<dbReference type="NCBIfam" id="NF002068">
    <property type="entry name" value="PRK00911.1"/>
    <property type="match status" value="1"/>
</dbReference>
<feature type="binding site" evidence="15">
    <location>
        <position position="106"/>
    </location>
    <ligand>
        <name>[2Fe-2S] cluster</name>
        <dbReference type="ChEBI" id="CHEBI:190135"/>
    </ligand>
</feature>
<dbReference type="InterPro" id="IPR050165">
    <property type="entry name" value="DHAD_IlvD/Edd"/>
</dbReference>
<comment type="similarity">
    <text evidence="2 15">Belongs to the IlvD/Edd family.</text>
</comment>
<dbReference type="EC" id="4.2.1.9" evidence="14 15"/>
<evidence type="ECO:0000256" key="1">
    <source>
        <dbReference type="ARBA" id="ARBA00001946"/>
    </source>
</evidence>
<feature type="active site" description="Proton acceptor" evidence="15">
    <location>
        <position position="527"/>
    </location>
</feature>
<dbReference type="SUPFAM" id="SSF143975">
    <property type="entry name" value="IlvD/EDD N-terminal domain-like"/>
    <property type="match status" value="1"/>
</dbReference>
<dbReference type="PANTHER" id="PTHR21000:SF5">
    <property type="entry name" value="DIHYDROXY-ACID DEHYDRATASE, MITOCHONDRIAL"/>
    <property type="match status" value="1"/>
</dbReference>
<gene>
    <name evidence="15" type="primary">ilvD</name>
    <name evidence="19" type="ORF">AVDCRST_MAG59-2480</name>
</gene>
<evidence type="ECO:0000256" key="4">
    <source>
        <dbReference type="ARBA" id="ARBA00022714"/>
    </source>
</evidence>
<keyword evidence="10 15" id="KW-0100">Branched-chain amino acid biosynthesis</keyword>
<feature type="region of interest" description="Disordered" evidence="16">
    <location>
        <begin position="33"/>
        <end position="58"/>
    </location>
</feature>
<feature type="domain" description="Dihydroxy-acid/6-phosphogluconate dehydratase C-terminal" evidence="18">
    <location>
        <begin position="419"/>
        <end position="608"/>
    </location>
</feature>
<keyword evidence="7 15" id="KW-0408">Iron</keyword>
<evidence type="ECO:0000256" key="7">
    <source>
        <dbReference type="ARBA" id="ARBA00023004"/>
    </source>
</evidence>
<dbReference type="Pfam" id="PF00920">
    <property type="entry name" value="ILVD_EDD_N"/>
    <property type="match status" value="1"/>
</dbReference>
<dbReference type="InterPro" id="IPR004404">
    <property type="entry name" value="DihydroxyA_deHydtase"/>
</dbReference>
<dbReference type="PROSITE" id="PS00886">
    <property type="entry name" value="ILVD_EDD_1"/>
    <property type="match status" value="1"/>
</dbReference>
<comment type="pathway">
    <text evidence="13 15">Amino-acid biosynthesis; L-isoleucine biosynthesis; L-isoleucine from 2-oxobutanoate: step 3/4.</text>
</comment>
<evidence type="ECO:0000256" key="10">
    <source>
        <dbReference type="ARBA" id="ARBA00023304"/>
    </source>
</evidence>
<keyword evidence="9 15" id="KW-0456">Lyase</keyword>
<dbReference type="GO" id="GO:0009099">
    <property type="term" value="P:L-valine biosynthetic process"/>
    <property type="evidence" value="ECO:0007669"/>
    <property type="project" value="UniProtKB-UniRule"/>
</dbReference>
<dbReference type="UniPathway" id="UPA00047">
    <property type="reaction ID" value="UER00057"/>
</dbReference>
<comment type="caution">
    <text evidence="15">Lacks conserved residue(s) required for the propagation of feature annotation.</text>
</comment>
<comment type="pathway">
    <text evidence="12 15">Amino-acid biosynthesis; L-valine biosynthesis; L-valine from pyruvate: step 3/4.</text>
</comment>
<feature type="modified residue" description="N6-carboxylysine" evidence="15">
    <location>
        <position position="181"/>
    </location>
</feature>
<organism evidence="19">
    <name type="scientific">uncultured Thermomicrobiales bacterium</name>
    <dbReference type="NCBI Taxonomy" id="1645740"/>
    <lineage>
        <taxon>Bacteria</taxon>
        <taxon>Pseudomonadati</taxon>
        <taxon>Thermomicrobiota</taxon>
        <taxon>Thermomicrobia</taxon>
        <taxon>Thermomicrobiales</taxon>
        <taxon>environmental samples</taxon>
    </lineage>
</organism>
<dbReference type="AlphaFoldDB" id="A0A6J4USU2"/>
<dbReference type="GO" id="GO:0051537">
    <property type="term" value="F:2 iron, 2 sulfur cluster binding"/>
    <property type="evidence" value="ECO:0007669"/>
    <property type="project" value="UniProtKB-UniRule"/>
</dbReference>
<keyword evidence="3 15" id="KW-0028">Amino-acid biosynthesis</keyword>
<dbReference type="Gene3D" id="3.50.30.80">
    <property type="entry name" value="IlvD/EDD C-terminal domain-like"/>
    <property type="match status" value="1"/>
</dbReference>
<dbReference type="UniPathway" id="UPA00049">
    <property type="reaction ID" value="UER00061"/>
</dbReference>
<evidence type="ECO:0000256" key="15">
    <source>
        <dbReference type="HAMAP-Rule" id="MF_00012"/>
    </source>
</evidence>
<dbReference type="EMBL" id="CADCWF010000156">
    <property type="protein sequence ID" value="CAA9559926.1"/>
    <property type="molecule type" value="Genomic_DNA"/>
</dbReference>
<dbReference type="PROSITE" id="PS00887">
    <property type="entry name" value="ILVD_EDD_2"/>
    <property type="match status" value="1"/>
</dbReference>
<comment type="catalytic activity">
    <reaction evidence="15">
        <text>(2R,3R)-2,3-dihydroxy-3-methylpentanoate = (S)-3-methyl-2-oxopentanoate + H2O</text>
        <dbReference type="Rhea" id="RHEA:27694"/>
        <dbReference type="ChEBI" id="CHEBI:15377"/>
        <dbReference type="ChEBI" id="CHEBI:35146"/>
        <dbReference type="ChEBI" id="CHEBI:49258"/>
        <dbReference type="EC" id="4.2.1.9"/>
    </reaction>
</comment>
<dbReference type="GO" id="GO:0009097">
    <property type="term" value="P:isoleucine biosynthetic process"/>
    <property type="evidence" value="ECO:0007669"/>
    <property type="project" value="UniProtKB-UniRule"/>
</dbReference>
<dbReference type="Pfam" id="PF24877">
    <property type="entry name" value="ILV_EDD_C"/>
    <property type="match status" value="1"/>
</dbReference>
<comment type="function">
    <text evidence="15">Functions in the biosynthesis of branched-chain amino acids. Catalyzes the dehydration of (2R,3R)-2,3-dihydroxy-3-methylpentanoate (2,3-dihydroxy-3-methylvalerate) into 2-oxo-3-methylpentanoate (2-oxo-3-methylvalerate) and of (2R)-2,3-dihydroxy-3-methylbutanoate (2,3-dihydroxyisovalerate) into 2-oxo-3-methylbutanoate (2-oxoisovalerate), the penultimate precursor to L-isoleucine and L-valine, respectively.</text>
</comment>
<evidence type="ECO:0000259" key="17">
    <source>
        <dbReference type="Pfam" id="PF00920"/>
    </source>
</evidence>
<feature type="binding site" evidence="15">
    <location>
        <position position="180"/>
    </location>
    <ligand>
        <name>Mg(2+)</name>
        <dbReference type="ChEBI" id="CHEBI:18420"/>
    </ligand>
</feature>
<evidence type="ECO:0000313" key="19">
    <source>
        <dbReference type="EMBL" id="CAA9559926.1"/>
    </source>
</evidence>
<evidence type="ECO:0000256" key="9">
    <source>
        <dbReference type="ARBA" id="ARBA00023239"/>
    </source>
</evidence>
<evidence type="ECO:0000256" key="13">
    <source>
        <dbReference type="ARBA" id="ARBA00029437"/>
    </source>
</evidence>
<keyword evidence="5 15" id="KW-0479">Metal-binding</keyword>
<comment type="catalytic activity">
    <reaction evidence="11">
        <text>(2R)-2,3-dihydroxy-3-methylbutanoate = 3-methyl-2-oxobutanoate + H2O</text>
        <dbReference type="Rhea" id="RHEA:24809"/>
        <dbReference type="ChEBI" id="CHEBI:11851"/>
        <dbReference type="ChEBI" id="CHEBI:15377"/>
        <dbReference type="ChEBI" id="CHEBI:49072"/>
        <dbReference type="EC" id="4.2.1.9"/>
    </reaction>
    <physiologicalReaction direction="left-to-right" evidence="11">
        <dbReference type="Rhea" id="RHEA:24810"/>
    </physiologicalReaction>
</comment>
<feature type="binding site" evidence="15">
    <location>
        <position position="501"/>
    </location>
    <ligand>
        <name>Mg(2+)</name>
        <dbReference type="ChEBI" id="CHEBI:18420"/>
    </ligand>
</feature>
<comment type="subunit">
    <text evidence="15">Homodimer.</text>
</comment>
<dbReference type="FunFam" id="3.50.30.80:FF:000001">
    <property type="entry name" value="Dihydroxy-acid dehydratase"/>
    <property type="match status" value="1"/>
</dbReference>
<dbReference type="InterPro" id="IPR000581">
    <property type="entry name" value="ILV_EDD_N"/>
</dbReference>
<dbReference type="PANTHER" id="PTHR21000">
    <property type="entry name" value="DIHYDROXY-ACID DEHYDRATASE DAD"/>
    <property type="match status" value="1"/>
</dbReference>
<evidence type="ECO:0000256" key="12">
    <source>
        <dbReference type="ARBA" id="ARBA00029436"/>
    </source>
</evidence>
<dbReference type="NCBIfam" id="TIGR00110">
    <property type="entry name" value="ilvD"/>
    <property type="match status" value="1"/>
</dbReference>
<dbReference type="GO" id="GO:0004160">
    <property type="term" value="F:dihydroxy-acid dehydratase activity"/>
    <property type="evidence" value="ECO:0007669"/>
    <property type="project" value="UniProtKB-UniRule"/>
</dbReference>
<dbReference type="GO" id="GO:0000287">
    <property type="term" value="F:magnesium ion binding"/>
    <property type="evidence" value="ECO:0007669"/>
    <property type="project" value="UniProtKB-UniRule"/>
</dbReference>
<evidence type="ECO:0000259" key="18">
    <source>
        <dbReference type="Pfam" id="PF24877"/>
    </source>
</evidence>
<reference evidence="19" key="1">
    <citation type="submission" date="2020-02" db="EMBL/GenBank/DDBJ databases">
        <authorList>
            <person name="Meier V. D."/>
        </authorList>
    </citation>
    <scope>NUCLEOTIDE SEQUENCE</scope>
    <source>
        <strain evidence="19">AVDCRST_MAG59</strain>
    </source>
</reference>
<feature type="domain" description="Dihydroxy-acid/6-phosphogluconate dehydratase N-terminal" evidence="17">
    <location>
        <begin position="91"/>
        <end position="407"/>
    </location>
</feature>
<dbReference type="SUPFAM" id="SSF52016">
    <property type="entry name" value="LeuD/IlvD-like"/>
    <property type="match status" value="1"/>
</dbReference>
<evidence type="ECO:0000256" key="11">
    <source>
        <dbReference type="ARBA" id="ARBA00029304"/>
    </source>
</evidence>
<dbReference type="InterPro" id="IPR042096">
    <property type="entry name" value="Dihydro-acid_dehy_C"/>
</dbReference>
<proteinExistence type="inferred from homology"/>
<dbReference type="InterPro" id="IPR056740">
    <property type="entry name" value="ILV_EDD_C"/>
</dbReference>
<evidence type="ECO:0000256" key="16">
    <source>
        <dbReference type="SAM" id="MobiDB-lite"/>
    </source>
</evidence>
<feature type="binding site" description="via carbamate group" evidence="15">
    <location>
        <position position="181"/>
    </location>
    <ligand>
        <name>Mg(2+)</name>
        <dbReference type="ChEBI" id="CHEBI:18420"/>
    </ligand>
</feature>
<dbReference type="InterPro" id="IPR020558">
    <property type="entry name" value="DiOHA_6PGluconate_deHydtase_CS"/>
</dbReference>
<sequence>MPSSSRRHCGAFDHTIRLRPLAALALRSGGSITDREGNNHVSTTIERPGTTTTGGGFDMRHKSRVILDGNERAGARAMLKGTGFTDDDLKRPIVGVAHCWIETMPCNINQRRIAKFVKDGIRAAGGTPQELNTISISDGVTMGTEGMKSSLISREVIADSVELVARGHMFDALVGIGACDKTLPGLAIALARLDIPGVLVYSGSILPGEWNGNEATIRAVYEAIGANAAGKMSDEDLRALEDAACPGAGACGGQYTANTMAMAMEFIGLSPMGSASAPAVDPRKEEVGVRAGELIMDVLRRGLRPSDILTREAFENAIAGVATSGGSTNAVLHLLALARESGIPLTIDDFDEISRRTPLYCDMMPGGKYAAVDLDKAGGTVVAAKRLVDGDLVHNDAMTVTGRTFAEEAADAVETPGQDVVHQLGDPLNEQGGLVILKGNIAPDGAVVKLFGYERTHHRGPARVFDSEHAAHQAVQHRQIVDGDVVVIRYEGPVGGPGMQEMLGVTAALVGQGLGGTVALITDGRFSGATKGLMVGHVAPEAGVGGPLAAVYEGDTIVIDIEKRRLDVDLAPDEIQQRLSTWRPPTSVYTRGVLAKYRALVTQANDGAVTRLEL</sequence>
<evidence type="ECO:0000256" key="6">
    <source>
        <dbReference type="ARBA" id="ARBA00022842"/>
    </source>
</evidence>
<name>A0A6J4USU2_9BACT</name>
<keyword evidence="4 15" id="KW-0001">2Fe-2S</keyword>